<gene>
    <name evidence="1" type="ORF">LP114_085</name>
</gene>
<protein>
    <submittedName>
        <fullName evidence="1">Uncharacterized protein</fullName>
    </submittedName>
</protein>
<evidence type="ECO:0000313" key="2">
    <source>
        <dbReference type="Proteomes" id="UP000026991"/>
    </source>
</evidence>
<accession>A0A059T5D0</accession>
<evidence type="ECO:0000313" key="1">
    <source>
        <dbReference type="EMBL" id="AHL18673.1"/>
    </source>
</evidence>
<keyword evidence="2" id="KW-1185">Reference proteome</keyword>
<proteinExistence type="predicted"/>
<dbReference type="GeneID" id="19736257"/>
<dbReference type="EMBL" id="KJ094021">
    <property type="protein sequence ID" value="AHL18673.1"/>
    <property type="molecule type" value="Genomic_DNA"/>
</dbReference>
<dbReference type="RefSeq" id="YP_009045139.1">
    <property type="nucleotide sequence ID" value="NC_024392.1"/>
</dbReference>
<dbReference type="OrthoDB" id="23333at10239"/>
<sequence>MDSKLYNHVIAEDISTVYEVVIKRDVNGAFVISYLYVINSILNTMSGRVTRGKLNRINKSLQVISTKNVCFTKGREIYKGRIKTNGKGF</sequence>
<reference evidence="1 2" key="1">
    <citation type="journal article" date="2014" name="Appl. Environ. Microbiol.">
        <title>Comparative genomic and morphological analysis of Listeria phages isolated from farm environments.</title>
        <authorList>
            <person name="Denes T."/>
            <person name="Vongkamjan K."/>
            <person name="Ackermann H.W."/>
            <person name="Moreno Switt A.I."/>
            <person name="Wiedmann M."/>
            <person name="den Bakker H.C."/>
        </authorList>
    </citation>
    <scope>NUCLEOTIDE SEQUENCE [LARGE SCALE GENOMIC DNA]</scope>
</reference>
<dbReference type="KEGG" id="vg:19736257"/>
<organism evidence="1 2">
    <name type="scientific">Listeria phage LP-114</name>
    <dbReference type="NCBI Taxonomy" id="1458857"/>
    <lineage>
        <taxon>Viruses</taxon>
        <taxon>Duplodnaviria</taxon>
        <taxon>Heunggongvirae</taxon>
        <taxon>Uroviricota</taxon>
        <taxon>Caudoviricetes</taxon>
        <taxon>Homburgvirus</taxon>
        <taxon>Homburgvirus LP114</taxon>
    </lineage>
</organism>
<name>A0A059T5D0_9CAUD</name>
<dbReference type="Proteomes" id="UP000026991">
    <property type="component" value="Segment"/>
</dbReference>